<dbReference type="RefSeq" id="WP_118309779.1">
    <property type="nucleotide sequence ID" value="NZ_QRHW01000016.1"/>
</dbReference>
<dbReference type="SUPFAM" id="SSF52540">
    <property type="entry name" value="P-loop containing nucleoside triphosphate hydrolases"/>
    <property type="match status" value="1"/>
</dbReference>
<gene>
    <name evidence="1" type="ORF">DW641_09880</name>
</gene>
<dbReference type="InterPro" id="IPR027417">
    <property type="entry name" value="P-loop_NTPase"/>
</dbReference>
<evidence type="ECO:0000313" key="1">
    <source>
        <dbReference type="EMBL" id="RHG07292.1"/>
    </source>
</evidence>
<sequence length="140" mass="16135">MKGKHKVVIKNNRLHYEFEIKRNITIIKGDSATGKTTLINMIRQFTNLGNSSGIELVCDVPCRVLEGIDWQIILHNISGNIIFIDEENAFIKTEQFAKAVREADNYFVLITRENLYNLPYSVEEIYGLHSSGKYQNTKRI</sequence>
<accession>A0A414S0U2</accession>
<protein>
    <submittedName>
        <fullName evidence="1">Fis family transcriptional regulator</fullName>
    </submittedName>
</protein>
<dbReference type="EMBL" id="QRHW01000016">
    <property type="protein sequence ID" value="RHG07292.1"/>
    <property type="molecule type" value="Genomic_DNA"/>
</dbReference>
<proteinExistence type="predicted"/>
<organism evidence="1 2">
    <name type="scientific">Dorea longicatena</name>
    <dbReference type="NCBI Taxonomy" id="88431"/>
    <lineage>
        <taxon>Bacteria</taxon>
        <taxon>Bacillati</taxon>
        <taxon>Bacillota</taxon>
        <taxon>Clostridia</taxon>
        <taxon>Lachnospirales</taxon>
        <taxon>Lachnospiraceae</taxon>
        <taxon>Dorea</taxon>
    </lineage>
</organism>
<comment type="caution">
    <text evidence="1">The sequence shown here is derived from an EMBL/GenBank/DDBJ whole genome shotgun (WGS) entry which is preliminary data.</text>
</comment>
<evidence type="ECO:0000313" key="2">
    <source>
        <dbReference type="Proteomes" id="UP000284112"/>
    </source>
</evidence>
<dbReference type="Proteomes" id="UP000284112">
    <property type="component" value="Unassembled WGS sequence"/>
</dbReference>
<name>A0A414S0U2_9FIRM</name>
<reference evidence="1 2" key="1">
    <citation type="submission" date="2018-08" db="EMBL/GenBank/DDBJ databases">
        <title>A genome reference for cultivated species of the human gut microbiota.</title>
        <authorList>
            <person name="Zou Y."/>
            <person name="Xue W."/>
            <person name="Luo G."/>
        </authorList>
    </citation>
    <scope>NUCLEOTIDE SEQUENCE [LARGE SCALE GENOMIC DNA]</scope>
    <source>
        <strain evidence="1 2">AM23-13</strain>
    </source>
</reference>
<dbReference type="AlphaFoldDB" id="A0A414S0U2"/>